<dbReference type="Proteomes" id="UP000019202">
    <property type="component" value="Unassembled WGS sequence"/>
</dbReference>
<sequence length="50" mass="5805">MFPMSNLTIELNHGTKINSGKNIEKSKQYSQSITLTKIFHIIFNKTHQNK</sequence>
<evidence type="ECO:0000313" key="1">
    <source>
        <dbReference type="EMBL" id="CDL83830.1"/>
    </source>
</evidence>
<dbReference type="EMBL" id="CBXF010000096">
    <property type="protein sequence ID" value="CDL83830.1"/>
    <property type="molecule type" value="Genomic_DNA"/>
</dbReference>
<name>W1J2Z0_9GAMM</name>
<evidence type="ECO:0000313" key="2">
    <source>
        <dbReference type="Proteomes" id="UP000019202"/>
    </source>
</evidence>
<keyword evidence="2" id="KW-1185">Reference proteome</keyword>
<gene>
    <name evidence="1" type="ORF">XSR1_370044</name>
</gene>
<reference evidence="1" key="1">
    <citation type="submission" date="2013-11" db="EMBL/GenBank/DDBJ databases">
        <title>Draft genome sequence and annotation of the entomopathogenic bacteria, Xenorhabdus cabanillasi strain JM26 and Xenorhabdus szentirmai strain DSM 16338.</title>
        <authorList>
            <person name="Gualtieri M."/>
            <person name="Ogier J.C."/>
            <person name="Pages S."/>
            <person name="Givaudan A."/>
            <person name="Gaudriault S."/>
        </authorList>
    </citation>
    <scope>NUCLEOTIDE SEQUENCE [LARGE SCALE GENOMIC DNA]</scope>
    <source>
        <strain evidence="1">DSM 16338</strain>
    </source>
</reference>
<accession>W1J2Z0</accession>
<comment type="caution">
    <text evidence="1">The sequence shown here is derived from an EMBL/GenBank/DDBJ whole genome shotgun (WGS) entry which is preliminary data.</text>
</comment>
<protein>
    <submittedName>
        <fullName evidence="1">Uncharacterized protein</fullName>
    </submittedName>
</protein>
<organism evidence="1 2">
    <name type="scientific">Xenorhabdus szentirmaii DSM 16338</name>
    <dbReference type="NCBI Taxonomy" id="1427518"/>
    <lineage>
        <taxon>Bacteria</taxon>
        <taxon>Pseudomonadati</taxon>
        <taxon>Pseudomonadota</taxon>
        <taxon>Gammaproteobacteria</taxon>
        <taxon>Enterobacterales</taxon>
        <taxon>Morganellaceae</taxon>
        <taxon>Xenorhabdus</taxon>
    </lineage>
</organism>
<dbReference type="AlphaFoldDB" id="W1J2Z0"/>
<proteinExistence type="predicted"/>